<accession>A0ABQ4JJ00</accession>
<name>A0ABQ4JJ00_9ACTN</name>
<dbReference type="Proteomes" id="UP000653076">
    <property type="component" value="Unassembled WGS sequence"/>
</dbReference>
<sequence>MHHAKGCQVRADNGRLLWGSDQTEGEYYWLVDRSVEPDRWPMVARWDGIEPWQQLDMSLPGLSRRAVASGLVTVRVGEGPLVSEPAAHQNAMRSGCRQSKSRGQFPCRHARPPCRVCLGRCLKDVS</sequence>
<evidence type="ECO:0000313" key="1">
    <source>
        <dbReference type="EMBL" id="GIJ30586.1"/>
    </source>
</evidence>
<gene>
    <name evidence="1" type="ORF">Vqi01_57480</name>
</gene>
<keyword evidence="2" id="KW-1185">Reference proteome</keyword>
<comment type="caution">
    <text evidence="1">The sequence shown here is derived from an EMBL/GenBank/DDBJ whole genome shotgun (WGS) entry which is preliminary data.</text>
</comment>
<evidence type="ECO:0000313" key="2">
    <source>
        <dbReference type="Proteomes" id="UP000653076"/>
    </source>
</evidence>
<organism evidence="1 2">
    <name type="scientific">Micromonospora qiuiae</name>
    <dbReference type="NCBI Taxonomy" id="502268"/>
    <lineage>
        <taxon>Bacteria</taxon>
        <taxon>Bacillati</taxon>
        <taxon>Actinomycetota</taxon>
        <taxon>Actinomycetes</taxon>
        <taxon>Micromonosporales</taxon>
        <taxon>Micromonosporaceae</taxon>
        <taxon>Micromonospora</taxon>
    </lineage>
</organism>
<protein>
    <submittedName>
        <fullName evidence="1">Uncharacterized protein</fullName>
    </submittedName>
</protein>
<dbReference type="EMBL" id="BOPC01000122">
    <property type="protein sequence ID" value="GIJ30586.1"/>
    <property type="molecule type" value="Genomic_DNA"/>
</dbReference>
<reference evidence="1 2" key="1">
    <citation type="submission" date="2021-01" db="EMBL/GenBank/DDBJ databases">
        <title>Whole genome shotgun sequence of Verrucosispora qiuiae NBRC 106684.</title>
        <authorList>
            <person name="Komaki H."/>
            <person name="Tamura T."/>
        </authorList>
    </citation>
    <scope>NUCLEOTIDE SEQUENCE [LARGE SCALE GENOMIC DNA]</scope>
    <source>
        <strain evidence="1 2">NBRC 106684</strain>
    </source>
</reference>
<proteinExistence type="predicted"/>